<organism evidence="1 2">
    <name type="scientific">Flammeovirga pacifica</name>
    <dbReference type="NCBI Taxonomy" id="915059"/>
    <lineage>
        <taxon>Bacteria</taxon>
        <taxon>Pseudomonadati</taxon>
        <taxon>Bacteroidota</taxon>
        <taxon>Cytophagia</taxon>
        <taxon>Cytophagales</taxon>
        <taxon>Flammeovirgaceae</taxon>
        <taxon>Flammeovirga</taxon>
    </lineage>
</organism>
<gene>
    <name evidence="1" type="ORF">NH26_10355</name>
</gene>
<dbReference type="RefSeq" id="WP_044222626.1">
    <property type="nucleotide sequence ID" value="NZ_JRYR02000001.1"/>
</dbReference>
<name>A0A1S1Z0E1_FLAPC</name>
<accession>A0A1S1Z0E1</accession>
<evidence type="ECO:0000313" key="2">
    <source>
        <dbReference type="Proteomes" id="UP000179797"/>
    </source>
</evidence>
<reference evidence="1 2" key="1">
    <citation type="journal article" date="2012" name="Int. J. Syst. Evol. Microbiol.">
        <title>Flammeovirga pacifica sp. nov., isolated from deep-sea sediment.</title>
        <authorList>
            <person name="Xu H."/>
            <person name="Fu Y."/>
            <person name="Yang N."/>
            <person name="Ding Z."/>
            <person name="Lai Q."/>
            <person name="Zeng R."/>
        </authorList>
    </citation>
    <scope>NUCLEOTIDE SEQUENCE [LARGE SCALE GENOMIC DNA]</scope>
    <source>
        <strain evidence="2">DSM 24597 / LMG 26175 / WPAGA1</strain>
    </source>
</reference>
<comment type="caution">
    <text evidence="1">The sequence shown here is derived from an EMBL/GenBank/DDBJ whole genome shotgun (WGS) entry which is preliminary data.</text>
</comment>
<evidence type="ECO:0000313" key="1">
    <source>
        <dbReference type="EMBL" id="OHX66730.1"/>
    </source>
</evidence>
<proteinExistence type="predicted"/>
<dbReference type="EMBL" id="JRYR02000001">
    <property type="protein sequence ID" value="OHX66730.1"/>
    <property type="molecule type" value="Genomic_DNA"/>
</dbReference>
<dbReference type="AlphaFoldDB" id="A0A1S1Z0E1"/>
<keyword evidence="2" id="KW-1185">Reference proteome</keyword>
<dbReference type="Proteomes" id="UP000179797">
    <property type="component" value="Unassembled WGS sequence"/>
</dbReference>
<dbReference type="STRING" id="915059.NH26_10355"/>
<sequence length="215" mass="25018">MSNILSKKDFANQCNITLEELEKAILSEVVNIENNKIDFNDIDNFSFYCDCKENKNSTNVDIYKELQKDEEVQKKVEKLRSSNLDSLDLKDIDLKGIHDPLIVDLYLKLVRAELTKKQAKIAELKESKAKGSMLPKDLFIEMISLHFNNYRNQTYQSVKTLINDIFEEFQLGREAKSRYVSIVEQRLNKANEKASKDFLKSSEILVENYSQSNKF</sequence>
<protein>
    <submittedName>
        <fullName evidence="1">Uncharacterized protein</fullName>
    </submittedName>
</protein>